<protein>
    <submittedName>
        <fullName evidence="1">Uncharacterized protein</fullName>
    </submittedName>
</protein>
<accession>A0AAV8YZL2</accession>
<dbReference type="AlphaFoldDB" id="A0AAV8YZL2"/>
<proteinExistence type="predicted"/>
<organism evidence="1 2">
    <name type="scientific">Aromia moschata</name>
    <dbReference type="NCBI Taxonomy" id="1265417"/>
    <lineage>
        <taxon>Eukaryota</taxon>
        <taxon>Metazoa</taxon>
        <taxon>Ecdysozoa</taxon>
        <taxon>Arthropoda</taxon>
        <taxon>Hexapoda</taxon>
        <taxon>Insecta</taxon>
        <taxon>Pterygota</taxon>
        <taxon>Neoptera</taxon>
        <taxon>Endopterygota</taxon>
        <taxon>Coleoptera</taxon>
        <taxon>Polyphaga</taxon>
        <taxon>Cucujiformia</taxon>
        <taxon>Chrysomeloidea</taxon>
        <taxon>Cerambycidae</taxon>
        <taxon>Cerambycinae</taxon>
        <taxon>Callichromatini</taxon>
        <taxon>Aromia</taxon>
    </lineage>
</organism>
<gene>
    <name evidence="1" type="ORF">NQ318_020751</name>
</gene>
<dbReference type="InterPro" id="IPR036397">
    <property type="entry name" value="RNaseH_sf"/>
</dbReference>
<dbReference type="EMBL" id="JAPWTK010000032">
    <property type="protein sequence ID" value="KAJ8956198.1"/>
    <property type="molecule type" value="Genomic_DNA"/>
</dbReference>
<keyword evidence="2" id="KW-1185">Reference proteome</keyword>
<comment type="caution">
    <text evidence="1">The sequence shown here is derived from an EMBL/GenBank/DDBJ whole genome shotgun (WGS) entry which is preliminary data.</text>
</comment>
<name>A0AAV8YZL2_9CUCU</name>
<dbReference type="Gene3D" id="3.30.420.10">
    <property type="entry name" value="Ribonuclease H-like superfamily/Ribonuclease H"/>
    <property type="match status" value="1"/>
</dbReference>
<sequence length="77" mass="9096">MWFKQLKWPELITSEGLIYGGDVYLNRPDNIEDVKQKISNEIRAIPEDFLENVIEEFRDRLGHCLAENGGHFQHLIR</sequence>
<dbReference type="Proteomes" id="UP001162162">
    <property type="component" value="Unassembled WGS sequence"/>
</dbReference>
<dbReference type="GO" id="GO:0003676">
    <property type="term" value="F:nucleic acid binding"/>
    <property type="evidence" value="ECO:0007669"/>
    <property type="project" value="InterPro"/>
</dbReference>
<reference evidence="1" key="1">
    <citation type="journal article" date="2023" name="Insect Mol. Biol.">
        <title>Genome sequencing provides insights into the evolution of gene families encoding plant cell wall-degrading enzymes in longhorned beetles.</title>
        <authorList>
            <person name="Shin N.R."/>
            <person name="Okamura Y."/>
            <person name="Kirsch R."/>
            <person name="Pauchet Y."/>
        </authorList>
    </citation>
    <scope>NUCLEOTIDE SEQUENCE</scope>
    <source>
        <strain evidence="1">AMC_N1</strain>
    </source>
</reference>
<evidence type="ECO:0000313" key="1">
    <source>
        <dbReference type="EMBL" id="KAJ8956198.1"/>
    </source>
</evidence>
<evidence type="ECO:0000313" key="2">
    <source>
        <dbReference type="Proteomes" id="UP001162162"/>
    </source>
</evidence>